<accession>A0A7Y4M4M3</accession>
<comment type="similarity">
    <text evidence="2">Belongs to the anaerobic coproporphyrinogen-III oxidase family. HemW subfamily.</text>
</comment>
<evidence type="ECO:0000256" key="9">
    <source>
        <dbReference type="ARBA" id="ARBA00023186"/>
    </source>
</evidence>
<evidence type="ECO:0000259" key="11">
    <source>
        <dbReference type="PROSITE" id="PS51918"/>
    </source>
</evidence>
<dbReference type="InterPro" id="IPR004559">
    <property type="entry name" value="HemW-like"/>
</dbReference>
<comment type="cofactor">
    <cofactor evidence="1">
        <name>[4Fe-4S] cluster</name>
        <dbReference type="ChEBI" id="CHEBI:49883"/>
    </cofactor>
</comment>
<dbReference type="AlphaFoldDB" id="A0A7Y4M4M3"/>
<name>A0A7Y4M4M3_9BRAD</name>
<dbReference type="EMBL" id="JAAVLW010000008">
    <property type="protein sequence ID" value="NOJ49666.1"/>
    <property type="molecule type" value="Genomic_DNA"/>
</dbReference>
<proteinExistence type="inferred from homology"/>
<dbReference type="InterPro" id="IPR010723">
    <property type="entry name" value="HemN_C"/>
</dbReference>
<keyword evidence="8 10" id="KW-0411">Iron-sulfur</keyword>
<dbReference type="PROSITE" id="PS51918">
    <property type="entry name" value="RADICAL_SAM"/>
    <property type="match status" value="1"/>
</dbReference>
<protein>
    <recommendedName>
        <fullName evidence="3 10">Heme chaperone HemW</fullName>
    </recommendedName>
</protein>
<dbReference type="GO" id="GO:0051539">
    <property type="term" value="F:4 iron, 4 sulfur cluster binding"/>
    <property type="evidence" value="ECO:0007669"/>
    <property type="project" value="UniProtKB-UniRule"/>
</dbReference>
<keyword evidence="10" id="KW-0963">Cytoplasm</keyword>
<dbReference type="Pfam" id="PF04055">
    <property type="entry name" value="Radical_SAM"/>
    <property type="match status" value="1"/>
</dbReference>
<dbReference type="GO" id="GO:0006779">
    <property type="term" value="P:porphyrin-containing compound biosynthetic process"/>
    <property type="evidence" value="ECO:0007669"/>
    <property type="project" value="InterPro"/>
</dbReference>
<dbReference type="NCBIfam" id="TIGR00539">
    <property type="entry name" value="hemN_rel"/>
    <property type="match status" value="1"/>
</dbReference>
<evidence type="ECO:0000256" key="1">
    <source>
        <dbReference type="ARBA" id="ARBA00001966"/>
    </source>
</evidence>
<evidence type="ECO:0000313" key="12">
    <source>
        <dbReference type="EMBL" id="NOJ49666.1"/>
    </source>
</evidence>
<dbReference type="SFLD" id="SFLDF00288">
    <property type="entry name" value="HemN-like__clustered_with_nucl"/>
    <property type="match status" value="1"/>
</dbReference>
<dbReference type="InterPro" id="IPR006638">
    <property type="entry name" value="Elp3/MiaA/NifB-like_rSAM"/>
</dbReference>
<comment type="subcellular location">
    <subcellularLocation>
        <location evidence="10">Cytoplasm</location>
    </subcellularLocation>
</comment>
<dbReference type="GO" id="GO:0004109">
    <property type="term" value="F:coproporphyrinogen oxidase activity"/>
    <property type="evidence" value="ECO:0007669"/>
    <property type="project" value="InterPro"/>
</dbReference>
<dbReference type="InterPro" id="IPR013785">
    <property type="entry name" value="Aldolase_TIM"/>
</dbReference>
<evidence type="ECO:0000256" key="8">
    <source>
        <dbReference type="ARBA" id="ARBA00023014"/>
    </source>
</evidence>
<keyword evidence="13" id="KW-1185">Reference proteome</keyword>
<dbReference type="SFLD" id="SFLDS00029">
    <property type="entry name" value="Radical_SAM"/>
    <property type="match status" value="1"/>
</dbReference>
<dbReference type="GO" id="GO:0005737">
    <property type="term" value="C:cytoplasm"/>
    <property type="evidence" value="ECO:0007669"/>
    <property type="project" value="UniProtKB-SubCell"/>
</dbReference>
<dbReference type="PANTHER" id="PTHR13932">
    <property type="entry name" value="COPROPORPHYRINIGEN III OXIDASE"/>
    <property type="match status" value="1"/>
</dbReference>
<keyword evidence="4 10" id="KW-0349">Heme</keyword>
<evidence type="ECO:0000313" key="13">
    <source>
        <dbReference type="Proteomes" id="UP000528734"/>
    </source>
</evidence>
<evidence type="ECO:0000256" key="4">
    <source>
        <dbReference type="ARBA" id="ARBA00022617"/>
    </source>
</evidence>
<sequence length="390" mass="42688">MASAERHYAKRAAFGVYVHWPFCLSKCPYCDFNSHVRHAPIDEERFARAFAREIETTAARAPGRTVTSIFLGGGTPSLMQPNTVGAVLDAIGKHWRVADNVEVTLEANPTSVEATRFRGYRSAGVNRVSLGVQALDDASLKALGRLHSAREALDAVAIARTAFDRYSFDLIYARPDQTPQMWADELKLAISEAAEHLSLYQLTIEEGTPFFGLHAAGKLKTPDETVARALYDVTQEVCAHHGLPAYEISNHAREGAECQHNLLYWRGEEYAGIGPGAHGRLDIDGARYATATEKRPEAWLMRVEANGHGVVSDDHLNSEERADEFLLMGLRLAEGIDPRRYAALSGRALDPSRIALLRDEGAISVEADGRLRVTKAGFPVLDAVVADLAA</sequence>
<keyword evidence="9 10" id="KW-0143">Chaperone</keyword>
<evidence type="ECO:0000256" key="2">
    <source>
        <dbReference type="ARBA" id="ARBA00006100"/>
    </source>
</evidence>
<evidence type="ECO:0000256" key="10">
    <source>
        <dbReference type="RuleBase" id="RU364116"/>
    </source>
</evidence>
<evidence type="ECO:0000256" key="6">
    <source>
        <dbReference type="ARBA" id="ARBA00022723"/>
    </source>
</evidence>
<comment type="caution">
    <text evidence="12">The sequence shown here is derived from an EMBL/GenBank/DDBJ whole genome shotgun (WGS) entry which is preliminary data.</text>
</comment>
<dbReference type="SFLD" id="SFLDF00562">
    <property type="entry name" value="HemN-like__clustered_with_heat"/>
    <property type="match status" value="1"/>
</dbReference>
<dbReference type="PANTHER" id="PTHR13932:SF5">
    <property type="entry name" value="RADICAL S-ADENOSYL METHIONINE DOMAIN-CONTAINING PROTEIN 1, MITOCHONDRIAL"/>
    <property type="match status" value="1"/>
</dbReference>
<dbReference type="InterPro" id="IPR007197">
    <property type="entry name" value="rSAM"/>
</dbReference>
<feature type="domain" description="Radical SAM core" evidence="11">
    <location>
        <begin position="8"/>
        <end position="244"/>
    </location>
</feature>
<reference evidence="12 13" key="1">
    <citation type="submission" date="2020-03" db="EMBL/GenBank/DDBJ databases">
        <title>Bradyrhizobium diversity isolated from nodules of Muelleranthus trifoliolatus.</title>
        <authorList>
            <person name="Klepa M."/>
            <person name="Helene L."/>
            <person name="Hungria M."/>
        </authorList>
    </citation>
    <scope>NUCLEOTIDE SEQUENCE [LARGE SCALE GENOMIC DNA]</scope>
    <source>
        <strain evidence="12 13">WSM 1744</strain>
    </source>
</reference>
<dbReference type="InterPro" id="IPR058240">
    <property type="entry name" value="rSAM_sf"/>
</dbReference>
<keyword evidence="10" id="KW-0004">4Fe-4S</keyword>
<evidence type="ECO:0000256" key="5">
    <source>
        <dbReference type="ARBA" id="ARBA00022691"/>
    </source>
</evidence>
<dbReference type="Proteomes" id="UP000528734">
    <property type="component" value="Unassembled WGS sequence"/>
</dbReference>
<keyword evidence="7 10" id="KW-0408">Iron</keyword>
<dbReference type="Gene3D" id="3.20.20.70">
    <property type="entry name" value="Aldolase class I"/>
    <property type="match status" value="1"/>
</dbReference>
<dbReference type="Pfam" id="PF06969">
    <property type="entry name" value="HemN_C"/>
    <property type="match status" value="1"/>
</dbReference>
<keyword evidence="5 10" id="KW-0949">S-adenosyl-L-methionine</keyword>
<dbReference type="SMART" id="SM00729">
    <property type="entry name" value="Elp3"/>
    <property type="match status" value="1"/>
</dbReference>
<dbReference type="SFLD" id="SFLDG01065">
    <property type="entry name" value="anaerobic_coproporphyrinogen-I"/>
    <property type="match status" value="1"/>
</dbReference>
<dbReference type="SUPFAM" id="SSF102114">
    <property type="entry name" value="Radical SAM enzymes"/>
    <property type="match status" value="1"/>
</dbReference>
<keyword evidence="6 10" id="KW-0479">Metal-binding</keyword>
<dbReference type="GO" id="GO:0046872">
    <property type="term" value="F:metal ion binding"/>
    <property type="evidence" value="ECO:0007669"/>
    <property type="project" value="UniProtKB-UniRule"/>
</dbReference>
<organism evidence="12 13">
    <name type="scientific">Bradyrhizobium archetypum</name>
    <dbReference type="NCBI Taxonomy" id="2721160"/>
    <lineage>
        <taxon>Bacteria</taxon>
        <taxon>Pseudomonadati</taxon>
        <taxon>Pseudomonadota</taxon>
        <taxon>Alphaproteobacteria</taxon>
        <taxon>Hyphomicrobiales</taxon>
        <taxon>Nitrobacteraceae</taxon>
        <taxon>Bradyrhizobium</taxon>
    </lineage>
</organism>
<evidence type="ECO:0000256" key="7">
    <source>
        <dbReference type="ARBA" id="ARBA00023004"/>
    </source>
</evidence>
<comment type="function">
    <text evidence="10">Probably acts as a heme chaperone, transferring heme to an unknown acceptor. Binds one molecule of heme per monomer, possibly covalently. Binds 1 [4Fe-4S] cluster. The cluster is coordinated with 3 cysteines and an exchangeable S-adenosyl-L-methionine.</text>
</comment>
<dbReference type="RefSeq" id="WP_171712735.1">
    <property type="nucleotide sequence ID" value="NZ_JAAVLW010000008.1"/>
</dbReference>
<gene>
    <name evidence="12" type="ORF">HCN50_26045</name>
</gene>
<dbReference type="InterPro" id="IPR034505">
    <property type="entry name" value="Coproporphyrinogen-III_oxidase"/>
</dbReference>
<evidence type="ECO:0000256" key="3">
    <source>
        <dbReference type="ARBA" id="ARBA00017228"/>
    </source>
</evidence>